<protein>
    <submittedName>
        <fullName evidence="3">PH domain-containing protein</fullName>
    </submittedName>
</protein>
<feature type="transmembrane region" description="Helical" evidence="1">
    <location>
        <begin position="41"/>
        <end position="64"/>
    </location>
</feature>
<keyword evidence="4" id="KW-1185">Reference proteome</keyword>
<proteinExistence type="predicted"/>
<evidence type="ECO:0000313" key="3">
    <source>
        <dbReference type="EMBL" id="MRH45030.1"/>
    </source>
</evidence>
<dbReference type="AlphaFoldDB" id="A0A6A8DIE3"/>
<dbReference type="EMBL" id="WJNG01000023">
    <property type="protein sequence ID" value="MRH45030.1"/>
    <property type="molecule type" value="Genomic_DNA"/>
</dbReference>
<feature type="transmembrane region" description="Helical" evidence="1">
    <location>
        <begin position="347"/>
        <end position="367"/>
    </location>
</feature>
<keyword evidence="1" id="KW-0812">Transmembrane</keyword>
<dbReference type="Proteomes" id="UP000799092">
    <property type="component" value="Unassembled WGS sequence"/>
</dbReference>
<dbReference type="PANTHER" id="PTHR34473">
    <property type="entry name" value="UPF0699 TRANSMEMBRANE PROTEIN YDBS"/>
    <property type="match status" value="1"/>
</dbReference>
<name>A0A6A8DIE3_9BACI</name>
<organism evidence="3 4">
    <name type="scientific">Aquibacillus halophilus</name>
    <dbReference type="NCBI Taxonomy" id="930132"/>
    <lineage>
        <taxon>Bacteria</taxon>
        <taxon>Bacillati</taxon>
        <taxon>Bacillota</taxon>
        <taxon>Bacilli</taxon>
        <taxon>Bacillales</taxon>
        <taxon>Bacillaceae</taxon>
        <taxon>Aquibacillus</taxon>
    </lineage>
</organism>
<dbReference type="OrthoDB" id="2195155at2"/>
<feature type="domain" description="YdbS-like PH" evidence="2">
    <location>
        <begin position="246"/>
        <end position="325"/>
    </location>
</feature>
<reference evidence="3" key="1">
    <citation type="submission" date="2019-11" db="EMBL/GenBank/DDBJ databases">
        <authorList>
            <person name="Li J."/>
        </authorList>
    </citation>
    <scope>NUCLEOTIDE SEQUENCE</scope>
    <source>
        <strain evidence="3">B6B</strain>
    </source>
</reference>
<dbReference type="InterPro" id="IPR005182">
    <property type="entry name" value="YdbS-like_PH"/>
</dbReference>
<dbReference type="PANTHER" id="PTHR34473:SF2">
    <property type="entry name" value="UPF0699 TRANSMEMBRANE PROTEIN YDBT"/>
    <property type="match status" value="1"/>
</dbReference>
<evidence type="ECO:0000313" key="4">
    <source>
        <dbReference type="Proteomes" id="UP000799092"/>
    </source>
</evidence>
<feature type="domain" description="YdbS-like PH" evidence="2">
    <location>
        <begin position="391"/>
        <end position="446"/>
    </location>
</feature>
<feature type="transmembrane region" description="Helical" evidence="1">
    <location>
        <begin position="172"/>
        <end position="193"/>
    </location>
</feature>
<evidence type="ECO:0000256" key="1">
    <source>
        <dbReference type="SAM" id="Phobius"/>
    </source>
</evidence>
<dbReference type="InterPro" id="IPR014529">
    <property type="entry name" value="UCP026631"/>
</dbReference>
<feature type="transmembrane region" description="Helical" evidence="1">
    <location>
        <begin position="373"/>
        <end position="391"/>
    </location>
</feature>
<feature type="domain" description="YdbS-like PH" evidence="2">
    <location>
        <begin position="63"/>
        <end position="126"/>
    </location>
</feature>
<dbReference type="PIRSF" id="PIRSF026631">
    <property type="entry name" value="UCP026631"/>
    <property type="match status" value="1"/>
</dbReference>
<gene>
    <name evidence="3" type="ORF">GH741_20515</name>
</gene>
<feature type="transmembrane region" description="Helical" evidence="1">
    <location>
        <begin position="219"/>
        <end position="241"/>
    </location>
</feature>
<evidence type="ECO:0000259" key="2">
    <source>
        <dbReference type="Pfam" id="PF03703"/>
    </source>
</evidence>
<comment type="caution">
    <text evidence="3">The sequence shown here is derived from an EMBL/GenBank/DDBJ whole genome shotgun (WGS) entry which is preliminary data.</text>
</comment>
<keyword evidence="1" id="KW-0472">Membrane</keyword>
<accession>A0A6A8DIE3</accession>
<keyword evidence="1" id="KW-1133">Transmembrane helix</keyword>
<sequence length="475" mass="53934">MMSNPKRLHPAAMIFTAISSVRQLVYALVPIIILASNDGVFLYLVLGIVGLTILLIGHSILSWLRFTYRVEGDQLRIEQGVIIRKNRTISKNRIQSIDLTQSVIHRIFGLTKVQIETAGSDRSVDAALSAVTFDEGQYLHNELKRKYEANEMAEDSSEQLGLASQSISFKRLLIAGSTSGSFGVILSLFALAFSELESFIPETVYNQTTQWLFSQGVELLIGLAVMLFVLLWMVGILGTVIKYGKFTITRYEDELFITRGLLEKRQLTIPIKRIQAVAIKETLIRQPLGFATVSVEIAGGVQDDKKVTDTIVFPLLKKSDVPSFLQEILPEYQSIQSKPVHVPKRGLPYYLLRTTIIPLIPLVIIWISFPEWVILPAIVFILAILLGIARYRTTSFQMTETQLTLQFRLFSKETVMLKSRRIQSLEKSQHFLHRKQNLAKMKVSILNNYGGRHYSVHELELADLDEIVDWYSYRI</sequence>
<feature type="transmembrane region" description="Helical" evidence="1">
    <location>
        <begin position="12"/>
        <end position="35"/>
    </location>
</feature>
<dbReference type="Pfam" id="PF03703">
    <property type="entry name" value="bPH_2"/>
    <property type="match status" value="3"/>
</dbReference>